<organism evidence="2 3">
    <name type="scientific">Lates japonicus</name>
    <name type="common">Japanese lates</name>
    <dbReference type="NCBI Taxonomy" id="270547"/>
    <lineage>
        <taxon>Eukaryota</taxon>
        <taxon>Metazoa</taxon>
        <taxon>Chordata</taxon>
        <taxon>Craniata</taxon>
        <taxon>Vertebrata</taxon>
        <taxon>Euteleostomi</taxon>
        <taxon>Actinopterygii</taxon>
        <taxon>Neopterygii</taxon>
        <taxon>Teleostei</taxon>
        <taxon>Neoteleostei</taxon>
        <taxon>Acanthomorphata</taxon>
        <taxon>Carangaria</taxon>
        <taxon>Carangaria incertae sedis</taxon>
        <taxon>Centropomidae</taxon>
        <taxon>Lates</taxon>
    </lineage>
</organism>
<comment type="caution">
    <text evidence="2">The sequence shown here is derived from an EMBL/GenBank/DDBJ whole genome shotgun (WGS) entry which is preliminary data.</text>
</comment>
<reference evidence="2" key="1">
    <citation type="submission" date="2022-08" db="EMBL/GenBank/DDBJ databases">
        <title>Genome sequencing of akame (Lates japonicus).</title>
        <authorList>
            <person name="Hashiguchi Y."/>
            <person name="Takahashi H."/>
        </authorList>
    </citation>
    <scope>NUCLEOTIDE SEQUENCE</scope>
    <source>
        <strain evidence="2">Kochi</strain>
    </source>
</reference>
<evidence type="ECO:0000313" key="2">
    <source>
        <dbReference type="EMBL" id="GLD59163.1"/>
    </source>
</evidence>
<sequence>MVISSMGIISMSISYCPYALLDIQILVASALDCSGGSCRGSVRVSFMVASGRALLGFFTCLLLGHLPISKQWGGGISQNFGETRLDDAGKSQQQPSGRYRGDRETQLLETQQGGQGHHHHHFLSHGE</sequence>
<keyword evidence="3" id="KW-1185">Reference proteome</keyword>
<dbReference type="EMBL" id="BRZM01000037">
    <property type="protein sequence ID" value="GLD59163.1"/>
    <property type="molecule type" value="Genomic_DNA"/>
</dbReference>
<name>A0AAD3R846_LATJO</name>
<feature type="region of interest" description="Disordered" evidence="1">
    <location>
        <begin position="83"/>
        <end position="104"/>
    </location>
</feature>
<accession>A0AAD3R846</accession>
<protein>
    <submittedName>
        <fullName evidence="2">Solute carrier family 45 member 4</fullName>
    </submittedName>
</protein>
<evidence type="ECO:0000256" key="1">
    <source>
        <dbReference type="SAM" id="MobiDB-lite"/>
    </source>
</evidence>
<gene>
    <name evidence="2" type="ORF">AKAME5_001118900</name>
</gene>
<dbReference type="Proteomes" id="UP001279410">
    <property type="component" value="Unassembled WGS sequence"/>
</dbReference>
<evidence type="ECO:0000313" key="3">
    <source>
        <dbReference type="Proteomes" id="UP001279410"/>
    </source>
</evidence>
<proteinExistence type="predicted"/>
<dbReference type="AlphaFoldDB" id="A0AAD3R846"/>